<sequence length="121" mass="13006">MTEQTPASTPTHQGEDTDITPAAVLATRRALRTGLMWVMVGAIIAGVVVTIMTGPKIGAFYFALLMIIVGTLRWALPGQPFGIAAREQKWKDIIFCYAVSAGLIILASTSYALRCTEGFLC</sequence>
<keyword evidence="1" id="KW-0812">Transmembrane</keyword>
<feature type="transmembrane region" description="Helical" evidence="1">
    <location>
        <begin position="95"/>
        <end position="113"/>
    </location>
</feature>
<protein>
    <submittedName>
        <fullName evidence="2">DUF3017 domain-containing protein</fullName>
    </submittedName>
</protein>
<dbReference type="EMBL" id="JBHUOP010000004">
    <property type="protein sequence ID" value="MFD2840811.1"/>
    <property type="molecule type" value="Genomic_DNA"/>
</dbReference>
<proteinExistence type="predicted"/>
<dbReference type="Pfam" id="PF11222">
    <property type="entry name" value="DUF3017"/>
    <property type="match status" value="1"/>
</dbReference>
<dbReference type="Proteomes" id="UP001597391">
    <property type="component" value="Unassembled WGS sequence"/>
</dbReference>
<evidence type="ECO:0000256" key="1">
    <source>
        <dbReference type="SAM" id="Phobius"/>
    </source>
</evidence>
<keyword evidence="1" id="KW-0472">Membrane</keyword>
<dbReference type="InterPro" id="IPR021385">
    <property type="entry name" value="DUF3017"/>
</dbReference>
<feature type="transmembrane region" description="Helical" evidence="1">
    <location>
        <begin position="58"/>
        <end position="75"/>
    </location>
</feature>
<keyword evidence="3" id="KW-1185">Reference proteome</keyword>
<reference evidence="3" key="1">
    <citation type="journal article" date="2019" name="Int. J. Syst. Evol. Microbiol.">
        <title>The Global Catalogue of Microorganisms (GCM) 10K type strain sequencing project: providing services to taxonomists for standard genome sequencing and annotation.</title>
        <authorList>
            <consortium name="The Broad Institute Genomics Platform"/>
            <consortium name="The Broad Institute Genome Sequencing Center for Infectious Disease"/>
            <person name="Wu L."/>
            <person name="Ma J."/>
        </authorList>
    </citation>
    <scope>NUCLEOTIDE SEQUENCE [LARGE SCALE GENOMIC DNA]</scope>
    <source>
        <strain evidence="3">KCTC 33576</strain>
    </source>
</reference>
<keyword evidence="1" id="KW-1133">Transmembrane helix</keyword>
<feature type="transmembrane region" description="Helical" evidence="1">
    <location>
        <begin position="34"/>
        <end position="52"/>
    </location>
</feature>
<dbReference type="RefSeq" id="WP_377466720.1">
    <property type="nucleotide sequence ID" value="NZ_JBHUOP010000004.1"/>
</dbReference>
<organism evidence="2 3">
    <name type="scientific">Populibacterium corticicola</name>
    <dbReference type="NCBI Taxonomy" id="1812826"/>
    <lineage>
        <taxon>Bacteria</taxon>
        <taxon>Bacillati</taxon>
        <taxon>Actinomycetota</taxon>
        <taxon>Actinomycetes</taxon>
        <taxon>Micrococcales</taxon>
        <taxon>Jonesiaceae</taxon>
        <taxon>Populibacterium</taxon>
    </lineage>
</organism>
<evidence type="ECO:0000313" key="2">
    <source>
        <dbReference type="EMBL" id="MFD2840811.1"/>
    </source>
</evidence>
<name>A0ABW5XEN7_9MICO</name>
<accession>A0ABW5XEN7</accession>
<comment type="caution">
    <text evidence="2">The sequence shown here is derived from an EMBL/GenBank/DDBJ whole genome shotgun (WGS) entry which is preliminary data.</text>
</comment>
<evidence type="ECO:0000313" key="3">
    <source>
        <dbReference type="Proteomes" id="UP001597391"/>
    </source>
</evidence>
<gene>
    <name evidence="2" type="ORF">ACFSYH_09530</name>
</gene>